<dbReference type="EMBL" id="LXQA010243489">
    <property type="protein sequence ID" value="MCI37338.1"/>
    <property type="molecule type" value="Genomic_DNA"/>
</dbReference>
<evidence type="ECO:0000313" key="3">
    <source>
        <dbReference type="Proteomes" id="UP000265520"/>
    </source>
</evidence>
<feature type="non-terminal residue" evidence="2">
    <location>
        <position position="54"/>
    </location>
</feature>
<feature type="region of interest" description="Disordered" evidence="1">
    <location>
        <begin position="33"/>
        <end position="54"/>
    </location>
</feature>
<dbReference type="AlphaFoldDB" id="A0A392RL61"/>
<keyword evidence="3" id="KW-1185">Reference proteome</keyword>
<dbReference type="Proteomes" id="UP000265520">
    <property type="component" value="Unassembled WGS sequence"/>
</dbReference>
<evidence type="ECO:0000256" key="1">
    <source>
        <dbReference type="SAM" id="MobiDB-lite"/>
    </source>
</evidence>
<protein>
    <submittedName>
        <fullName evidence="2">Uncharacterized protein</fullName>
    </submittedName>
</protein>
<sequence>MYSSLALAQNSTRIQKMKTRNLAREDSVVVDIENSEKHSGGKETSIQEDIIEDL</sequence>
<name>A0A392RL61_9FABA</name>
<organism evidence="2 3">
    <name type="scientific">Trifolium medium</name>
    <dbReference type="NCBI Taxonomy" id="97028"/>
    <lineage>
        <taxon>Eukaryota</taxon>
        <taxon>Viridiplantae</taxon>
        <taxon>Streptophyta</taxon>
        <taxon>Embryophyta</taxon>
        <taxon>Tracheophyta</taxon>
        <taxon>Spermatophyta</taxon>
        <taxon>Magnoliopsida</taxon>
        <taxon>eudicotyledons</taxon>
        <taxon>Gunneridae</taxon>
        <taxon>Pentapetalae</taxon>
        <taxon>rosids</taxon>
        <taxon>fabids</taxon>
        <taxon>Fabales</taxon>
        <taxon>Fabaceae</taxon>
        <taxon>Papilionoideae</taxon>
        <taxon>50 kb inversion clade</taxon>
        <taxon>NPAAA clade</taxon>
        <taxon>Hologalegina</taxon>
        <taxon>IRL clade</taxon>
        <taxon>Trifolieae</taxon>
        <taxon>Trifolium</taxon>
    </lineage>
</organism>
<accession>A0A392RL61</accession>
<comment type="caution">
    <text evidence="2">The sequence shown here is derived from an EMBL/GenBank/DDBJ whole genome shotgun (WGS) entry which is preliminary data.</text>
</comment>
<evidence type="ECO:0000313" key="2">
    <source>
        <dbReference type="EMBL" id="MCI37338.1"/>
    </source>
</evidence>
<reference evidence="2 3" key="1">
    <citation type="journal article" date="2018" name="Front. Plant Sci.">
        <title>Red Clover (Trifolium pratense) and Zigzag Clover (T. medium) - A Picture of Genomic Similarities and Differences.</title>
        <authorList>
            <person name="Dluhosova J."/>
            <person name="Istvanek J."/>
            <person name="Nedelnik J."/>
            <person name="Repkova J."/>
        </authorList>
    </citation>
    <scope>NUCLEOTIDE SEQUENCE [LARGE SCALE GENOMIC DNA]</scope>
    <source>
        <strain evidence="3">cv. 10/8</strain>
        <tissue evidence="2">Leaf</tissue>
    </source>
</reference>
<proteinExistence type="predicted"/>